<accession>A0AA40BK45</accession>
<name>A0AA40BK45_9PEZI</name>
<feature type="region of interest" description="Disordered" evidence="1">
    <location>
        <begin position="228"/>
        <end position="250"/>
    </location>
</feature>
<dbReference type="AlphaFoldDB" id="A0AA40BK45"/>
<evidence type="ECO:0000256" key="1">
    <source>
        <dbReference type="SAM" id="MobiDB-lite"/>
    </source>
</evidence>
<reference evidence="2" key="1">
    <citation type="submission" date="2023-06" db="EMBL/GenBank/DDBJ databases">
        <title>Genome-scale phylogeny and comparative genomics of the fungal order Sordariales.</title>
        <authorList>
            <consortium name="Lawrence Berkeley National Laboratory"/>
            <person name="Hensen N."/>
            <person name="Bonometti L."/>
            <person name="Westerberg I."/>
            <person name="Brannstrom I.O."/>
            <person name="Guillou S."/>
            <person name="Cros-Aarteil S."/>
            <person name="Calhoun S."/>
            <person name="Haridas S."/>
            <person name="Kuo A."/>
            <person name="Mondo S."/>
            <person name="Pangilinan J."/>
            <person name="Riley R."/>
            <person name="Labutti K."/>
            <person name="Andreopoulos B."/>
            <person name="Lipzen A."/>
            <person name="Chen C."/>
            <person name="Yanf M."/>
            <person name="Daum C."/>
            <person name="Ng V."/>
            <person name="Clum A."/>
            <person name="Steindorff A."/>
            <person name="Ohm R."/>
            <person name="Martin F."/>
            <person name="Silar P."/>
            <person name="Natvig D."/>
            <person name="Lalanne C."/>
            <person name="Gautier V."/>
            <person name="Ament-Velasquez S.L."/>
            <person name="Kruys A."/>
            <person name="Hutchinson M.I."/>
            <person name="Powell A.J."/>
            <person name="Barry K."/>
            <person name="Miller A.N."/>
            <person name="Grigoriev I.V."/>
            <person name="Debuchy R."/>
            <person name="Gladieux P."/>
            <person name="Thoren M.H."/>
            <person name="Johannesson H."/>
        </authorList>
    </citation>
    <scope>NUCLEOTIDE SEQUENCE</scope>
    <source>
        <strain evidence="2">CBS 540.89</strain>
    </source>
</reference>
<organism evidence="2 3">
    <name type="scientific">Apiosordaria backusii</name>
    <dbReference type="NCBI Taxonomy" id="314023"/>
    <lineage>
        <taxon>Eukaryota</taxon>
        <taxon>Fungi</taxon>
        <taxon>Dikarya</taxon>
        <taxon>Ascomycota</taxon>
        <taxon>Pezizomycotina</taxon>
        <taxon>Sordariomycetes</taxon>
        <taxon>Sordariomycetidae</taxon>
        <taxon>Sordariales</taxon>
        <taxon>Lasiosphaeriaceae</taxon>
        <taxon>Apiosordaria</taxon>
    </lineage>
</organism>
<gene>
    <name evidence="2" type="ORF">B0T21DRAFT_384489</name>
</gene>
<dbReference type="EMBL" id="JAUKTV010000007">
    <property type="protein sequence ID" value="KAK0735705.1"/>
    <property type="molecule type" value="Genomic_DNA"/>
</dbReference>
<evidence type="ECO:0000313" key="3">
    <source>
        <dbReference type="Proteomes" id="UP001172159"/>
    </source>
</evidence>
<proteinExistence type="predicted"/>
<sequence>MAQERQGPQGNDQQLESVVNFPQDRAMSPIQDIRDHLIVARLHNIEYSPLYRIPKELFLIILKQFDLNITADMAAIFCLARVSSLLRRHVLESYKKPDDSYFYHWSICRTVGAQNMTRHLLRKDLLCNTCLSRSDLRMTRTGEVVSRHPRGRSLWNGCKFGGPKVMGIGPLYCSGCAVIHHHRHFSATQRKTKGSERVCIAREGVLRLCEHQQIRWADIERHLVDDHSEKENHMDSSSNDHRQDDNSRKLPPGYETCLPLQLNEVKNENHSVHGVYLTKSARPADSNWRCLITNYYRVISVGMGTWRDRLRHGSDKKARIIPPHEWLHAVDPDSYQLDDDTSKFGNMWPICKDPSCRNYYRTFQSGICNEYYARTLFDKNYY</sequence>
<dbReference type="Proteomes" id="UP001172159">
    <property type="component" value="Unassembled WGS sequence"/>
</dbReference>
<evidence type="ECO:0008006" key="4">
    <source>
        <dbReference type="Google" id="ProtNLM"/>
    </source>
</evidence>
<feature type="compositionally biased region" description="Basic and acidic residues" evidence="1">
    <location>
        <begin position="228"/>
        <end position="248"/>
    </location>
</feature>
<keyword evidence="3" id="KW-1185">Reference proteome</keyword>
<protein>
    <recommendedName>
        <fullName evidence="4">F-box domain-containing protein</fullName>
    </recommendedName>
</protein>
<evidence type="ECO:0000313" key="2">
    <source>
        <dbReference type="EMBL" id="KAK0735705.1"/>
    </source>
</evidence>
<comment type="caution">
    <text evidence="2">The sequence shown here is derived from an EMBL/GenBank/DDBJ whole genome shotgun (WGS) entry which is preliminary data.</text>
</comment>